<gene>
    <name evidence="1" type="ORF">FAEPRAA2165_02453</name>
</gene>
<dbReference type="HOGENOM" id="CLU_3289945_0_0_9"/>
<sequence>MPFCGTTQFVKNIYIIIQFSVKYKMLRRGDPAFPGHFDQE</sequence>
<dbReference type="AlphaFoldDB" id="C7H818"/>
<proteinExistence type="predicted"/>
<comment type="caution">
    <text evidence="1">The sequence shown here is derived from an EMBL/GenBank/DDBJ whole genome shotgun (WGS) entry which is preliminary data.</text>
</comment>
<organism evidence="1 2">
    <name type="scientific">Faecalibacterium duncaniae (strain DSM 17677 / JCM 31915 / A2-165)</name>
    <name type="common">Faecalibacterium prausnitzii</name>
    <dbReference type="NCBI Taxonomy" id="411483"/>
    <lineage>
        <taxon>Bacteria</taxon>
        <taxon>Bacillati</taxon>
        <taxon>Bacillota</taxon>
        <taxon>Clostridia</taxon>
        <taxon>Eubacteriales</taxon>
        <taxon>Oscillospiraceae</taxon>
        <taxon>Faecalibacterium</taxon>
    </lineage>
</organism>
<reference evidence="1" key="1">
    <citation type="submission" date="2009-08" db="EMBL/GenBank/DDBJ databases">
        <authorList>
            <person name="Weinstock G."/>
            <person name="Sodergren E."/>
            <person name="Clifton S."/>
            <person name="Fulton L."/>
            <person name="Fulton B."/>
            <person name="Courtney L."/>
            <person name="Fronick C."/>
            <person name="Harrison M."/>
            <person name="Strong C."/>
            <person name="Farmer C."/>
            <person name="Delahaunty K."/>
            <person name="Markovic C."/>
            <person name="Hall O."/>
            <person name="Minx P."/>
            <person name="Tomlinson C."/>
            <person name="Mitreva M."/>
            <person name="Nelson J."/>
            <person name="Hou S."/>
            <person name="Wollam A."/>
            <person name="Pepin K.H."/>
            <person name="Johnson M."/>
            <person name="Bhonagiri V."/>
            <person name="Nash W.E."/>
            <person name="Warren W."/>
            <person name="Chinwalla A."/>
            <person name="Mardis E.R."/>
            <person name="Wilson R.K."/>
        </authorList>
    </citation>
    <scope>NUCLEOTIDE SEQUENCE [LARGE SCALE GENOMIC DNA]</scope>
    <source>
        <strain evidence="1">A2-165</strain>
    </source>
</reference>
<accession>C7H818</accession>
<dbReference type="EMBL" id="ACOP02000068">
    <property type="protein sequence ID" value="EEU95944.1"/>
    <property type="molecule type" value="Genomic_DNA"/>
</dbReference>
<evidence type="ECO:0000313" key="2">
    <source>
        <dbReference type="Proteomes" id="UP000004619"/>
    </source>
</evidence>
<name>C7H818_FAED2</name>
<protein>
    <submittedName>
        <fullName evidence="1">Uncharacterized protein</fullName>
    </submittedName>
</protein>
<dbReference type="Proteomes" id="UP000004619">
    <property type="component" value="Unassembled WGS sequence"/>
</dbReference>
<keyword evidence="2" id="KW-1185">Reference proteome</keyword>
<evidence type="ECO:0000313" key="1">
    <source>
        <dbReference type="EMBL" id="EEU95944.1"/>
    </source>
</evidence>